<dbReference type="SUPFAM" id="SSF57667">
    <property type="entry name" value="beta-beta-alpha zinc fingers"/>
    <property type="match status" value="1"/>
</dbReference>
<dbReference type="RefSeq" id="XP_020064871.1">
    <property type="nucleotide sequence ID" value="XM_020210351.1"/>
</dbReference>
<evidence type="ECO:0000256" key="6">
    <source>
        <dbReference type="SAM" id="MobiDB-lite"/>
    </source>
</evidence>
<evidence type="ECO:0000256" key="3">
    <source>
        <dbReference type="ARBA" id="ARBA00022833"/>
    </source>
</evidence>
<protein>
    <recommendedName>
        <fullName evidence="7">C2H2-type domain-containing protein</fullName>
    </recommendedName>
</protein>
<dbReference type="EMBL" id="KV453911">
    <property type="protein sequence ID" value="ODV79749.1"/>
    <property type="molecule type" value="Genomic_DNA"/>
</dbReference>
<dbReference type="GO" id="GO:0005681">
    <property type="term" value="C:spliceosomal complex"/>
    <property type="evidence" value="ECO:0007669"/>
    <property type="project" value="InterPro"/>
</dbReference>
<dbReference type="InterPro" id="IPR040107">
    <property type="entry name" value="Snu23"/>
</dbReference>
<dbReference type="GO" id="GO:0000398">
    <property type="term" value="P:mRNA splicing, via spliceosome"/>
    <property type="evidence" value="ECO:0007669"/>
    <property type="project" value="InterPro"/>
</dbReference>
<dbReference type="PROSITE" id="PS00028">
    <property type="entry name" value="ZINC_FINGER_C2H2_1"/>
    <property type="match status" value="1"/>
</dbReference>
<dbReference type="PANTHER" id="PTHR45986:SF1">
    <property type="entry name" value="ZINC FINGER MATRIN-TYPE PROTEIN 2"/>
    <property type="match status" value="1"/>
</dbReference>
<keyword evidence="1" id="KW-0479">Metal-binding</keyword>
<feature type="compositionally biased region" description="Basic residues" evidence="6">
    <location>
        <begin position="179"/>
        <end position="189"/>
    </location>
</feature>
<dbReference type="AlphaFoldDB" id="A0A1E4SJS0"/>
<feature type="domain" description="C2H2-type" evidence="7">
    <location>
        <begin position="87"/>
        <end position="116"/>
    </location>
</feature>
<sequence length="213" mass="24291">MSDDKISVDQYGRRSWNVEAYAKESKQGKRALKEDTQHANFDSSSSQLYIEHRDELLKKLLSAVKTYNIINPLNSGTSFGNNKRFGFFCPICNVSFRDNMALIDHFNSPQHVGKLSSIGLDGDLNGELLEGGIRRASLADVVKMVELLVAKLVKSKTQPEELSFKQRVERRRLFEEKKREKKQQRKARKINPEQQDDPMASMMGFSGFGTTKK</sequence>
<dbReference type="InterPro" id="IPR036236">
    <property type="entry name" value="Znf_C2H2_sf"/>
</dbReference>
<dbReference type="Proteomes" id="UP000094285">
    <property type="component" value="Unassembled WGS sequence"/>
</dbReference>
<keyword evidence="3" id="KW-0862">Zinc</keyword>
<reference evidence="9" key="1">
    <citation type="submission" date="2016-05" db="EMBL/GenBank/DDBJ databases">
        <title>Comparative genomics of biotechnologically important yeasts.</title>
        <authorList>
            <consortium name="DOE Joint Genome Institute"/>
            <person name="Riley R."/>
            <person name="Haridas S."/>
            <person name="Wolfe K.H."/>
            <person name="Lopes M.R."/>
            <person name="Hittinger C.T."/>
            <person name="Goker M."/>
            <person name="Salamov A."/>
            <person name="Wisecaver J."/>
            <person name="Long T.M."/>
            <person name="Aerts A.L."/>
            <person name="Barry K."/>
            <person name="Choi C."/>
            <person name="Clum A."/>
            <person name="Coughlan A.Y."/>
            <person name="Deshpande S."/>
            <person name="Douglass A.P."/>
            <person name="Hanson S.J."/>
            <person name="Klenk H.-P."/>
            <person name="Labutti K."/>
            <person name="Lapidus A."/>
            <person name="Lindquist E."/>
            <person name="Lipzen A."/>
            <person name="Meier-Kolthoff J.P."/>
            <person name="Ohm R.A."/>
            <person name="Otillar R.P."/>
            <person name="Pangilinan J."/>
            <person name="Peng Y."/>
            <person name="Rokas A."/>
            <person name="Rosa C.A."/>
            <person name="Scheuner C."/>
            <person name="Sibirny A.A."/>
            <person name="Slot J.C."/>
            <person name="Stielow J.B."/>
            <person name="Sun H."/>
            <person name="Kurtzman C.P."/>
            <person name="Blackwell M."/>
            <person name="Grigoriev I.V."/>
            <person name="Jeffries T.W."/>
        </authorList>
    </citation>
    <scope>NUCLEOTIDE SEQUENCE [LARGE SCALE GENOMIC DNA]</scope>
    <source>
        <strain evidence="9">NRRL Y-17324</strain>
    </source>
</reference>
<evidence type="ECO:0000313" key="9">
    <source>
        <dbReference type="Proteomes" id="UP000094285"/>
    </source>
</evidence>
<dbReference type="GeneID" id="30984487"/>
<name>A0A1E4SJS0_9ASCO</name>
<feature type="region of interest" description="Disordered" evidence="6">
    <location>
        <begin position="173"/>
        <end position="213"/>
    </location>
</feature>
<accession>A0A1E4SJS0</accession>
<evidence type="ECO:0000256" key="2">
    <source>
        <dbReference type="ARBA" id="ARBA00022771"/>
    </source>
</evidence>
<dbReference type="GO" id="GO:0046540">
    <property type="term" value="C:U4/U6 x U5 tri-snRNP complex"/>
    <property type="evidence" value="ECO:0007669"/>
    <property type="project" value="TreeGrafter"/>
</dbReference>
<dbReference type="PROSITE" id="PS50157">
    <property type="entry name" value="ZINC_FINGER_C2H2_2"/>
    <property type="match status" value="1"/>
</dbReference>
<evidence type="ECO:0000259" key="7">
    <source>
        <dbReference type="PROSITE" id="PS50157"/>
    </source>
</evidence>
<gene>
    <name evidence="8" type="ORF">CANTADRAFT_5465</name>
</gene>
<dbReference type="OrthoDB" id="30343at2759"/>
<dbReference type="STRING" id="984487.A0A1E4SJS0"/>
<organism evidence="8 9">
    <name type="scientific">Suhomyces tanzawaensis NRRL Y-17324</name>
    <dbReference type="NCBI Taxonomy" id="984487"/>
    <lineage>
        <taxon>Eukaryota</taxon>
        <taxon>Fungi</taxon>
        <taxon>Dikarya</taxon>
        <taxon>Ascomycota</taxon>
        <taxon>Saccharomycotina</taxon>
        <taxon>Pichiomycetes</taxon>
        <taxon>Debaryomycetaceae</taxon>
        <taxon>Suhomyces</taxon>
    </lineage>
</organism>
<keyword evidence="9" id="KW-1185">Reference proteome</keyword>
<evidence type="ECO:0000256" key="4">
    <source>
        <dbReference type="ARBA" id="ARBA00023242"/>
    </source>
</evidence>
<dbReference type="Pfam" id="PF12874">
    <property type="entry name" value="zf-met"/>
    <property type="match status" value="1"/>
</dbReference>
<evidence type="ECO:0000256" key="5">
    <source>
        <dbReference type="PROSITE-ProRule" id="PRU00042"/>
    </source>
</evidence>
<proteinExistence type="predicted"/>
<keyword evidence="2 5" id="KW-0863">Zinc-finger</keyword>
<dbReference type="InterPro" id="IPR013087">
    <property type="entry name" value="Znf_C2H2_type"/>
</dbReference>
<dbReference type="PANTHER" id="PTHR45986">
    <property type="entry name" value="ZINC FINGER MATRIN-TYPE PROTEIN 2"/>
    <property type="match status" value="1"/>
</dbReference>
<keyword evidence="4" id="KW-0539">Nucleus</keyword>
<dbReference type="GO" id="GO:0008270">
    <property type="term" value="F:zinc ion binding"/>
    <property type="evidence" value="ECO:0007669"/>
    <property type="project" value="UniProtKB-KW"/>
</dbReference>
<evidence type="ECO:0000313" key="8">
    <source>
        <dbReference type="EMBL" id="ODV79749.1"/>
    </source>
</evidence>
<evidence type="ECO:0000256" key="1">
    <source>
        <dbReference type="ARBA" id="ARBA00022723"/>
    </source>
</evidence>